<protein>
    <submittedName>
        <fullName evidence="2">Uncharacterized protein</fullName>
    </submittedName>
</protein>
<proteinExistence type="predicted"/>
<dbReference type="KEGG" id="mcn:Mcup_1701"/>
<evidence type="ECO:0000313" key="3">
    <source>
        <dbReference type="Proteomes" id="UP000007812"/>
    </source>
</evidence>
<gene>
    <name evidence="2" type="ordered locus">Mcup_1701</name>
</gene>
<evidence type="ECO:0000313" key="2">
    <source>
        <dbReference type="EMBL" id="AEB95804.1"/>
    </source>
</evidence>
<dbReference type="HOGENOM" id="CLU_910926_0_0_2"/>
<organism evidence="2 3">
    <name type="scientific">Metallosphaera cuprina (strain Ar-4)</name>
    <dbReference type="NCBI Taxonomy" id="1006006"/>
    <lineage>
        <taxon>Archaea</taxon>
        <taxon>Thermoproteota</taxon>
        <taxon>Thermoprotei</taxon>
        <taxon>Sulfolobales</taxon>
        <taxon>Sulfolobaceae</taxon>
        <taxon>Metallosphaera</taxon>
    </lineage>
</organism>
<evidence type="ECO:0000256" key="1">
    <source>
        <dbReference type="SAM" id="Phobius"/>
    </source>
</evidence>
<accession>F4G0B7</accession>
<dbReference type="GeneID" id="10493890"/>
<dbReference type="RefSeq" id="WP_013738302.1">
    <property type="nucleotide sequence ID" value="NC_015435.1"/>
</dbReference>
<dbReference type="OrthoDB" id="43873at2157"/>
<feature type="transmembrane region" description="Helical" evidence="1">
    <location>
        <begin position="7"/>
        <end position="29"/>
    </location>
</feature>
<dbReference type="AlphaFoldDB" id="F4G0B7"/>
<feature type="transmembrane region" description="Helical" evidence="1">
    <location>
        <begin position="248"/>
        <end position="269"/>
    </location>
</feature>
<dbReference type="eggNOG" id="arCOG07341">
    <property type="taxonomic scope" value="Archaea"/>
</dbReference>
<keyword evidence="1" id="KW-1133">Transmembrane helix</keyword>
<dbReference type="Proteomes" id="UP000007812">
    <property type="component" value="Chromosome"/>
</dbReference>
<feature type="transmembrane region" description="Helical" evidence="1">
    <location>
        <begin position="49"/>
        <end position="68"/>
    </location>
</feature>
<feature type="transmembrane region" description="Helical" evidence="1">
    <location>
        <begin position="153"/>
        <end position="182"/>
    </location>
</feature>
<keyword evidence="1" id="KW-0472">Membrane</keyword>
<sequence>MKPINPFFYIFLFFNATVFIPIVVNGIRIVSLWYSPLADTGQISFIEPFLVFVLVYIFFSILLGLLLYKSRKGRFILIHGPMRLRSVLKATMKDEIGRAIVIAYVPAYFISFLIVSGLLMVPNINVSSYFLQLTTISYQGEGMPMLGPLVLNYPLLVLGVINDVALTLSLIFSYYVMSLIYVSSSTYKWMVPKSFRMSALNTSAGFLTASIPSIGTVAGICCLTPTAINSLLYLISGSFPTLTKGLTWKYGAFIAGAWTGGVLQAFLLLSPTLTGIVLLTIGIWQVTVISSKLVKRAMTVETPEK</sequence>
<feature type="transmembrane region" description="Helical" evidence="1">
    <location>
        <begin position="203"/>
        <end position="228"/>
    </location>
</feature>
<dbReference type="EMBL" id="CP002656">
    <property type="protein sequence ID" value="AEB95804.1"/>
    <property type="molecule type" value="Genomic_DNA"/>
</dbReference>
<feature type="transmembrane region" description="Helical" evidence="1">
    <location>
        <begin position="276"/>
        <end position="294"/>
    </location>
</feature>
<feature type="transmembrane region" description="Helical" evidence="1">
    <location>
        <begin position="99"/>
        <end position="121"/>
    </location>
</feature>
<reference evidence="2 3" key="1">
    <citation type="journal article" date="2011" name="J. Bacteriol.">
        <title>Complete genome sequence of Metallosphaera cuprina, a metal sulfide-oxidizing archaeon from a hot spring.</title>
        <authorList>
            <person name="Liu L.J."/>
            <person name="You X.Y."/>
            <person name="Zheng H."/>
            <person name="Wang S."/>
            <person name="Jiang C.Y."/>
            <person name="Liu S.J."/>
        </authorList>
    </citation>
    <scope>NUCLEOTIDE SEQUENCE [LARGE SCALE GENOMIC DNA]</scope>
    <source>
        <strain evidence="2 3">Ar-4</strain>
    </source>
</reference>
<keyword evidence="1" id="KW-0812">Transmembrane</keyword>
<name>F4G0B7_METCR</name>
<dbReference type="STRING" id="1006006.Mcup_1701"/>
<dbReference type="PATRIC" id="fig|1006006.8.peg.1707"/>
<keyword evidence="3" id="KW-1185">Reference proteome</keyword>